<reference evidence="2" key="1">
    <citation type="journal article" date="2020" name="Stud. Mycol.">
        <title>101 Dothideomycetes genomes: a test case for predicting lifestyles and emergence of pathogens.</title>
        <authorList>
            <person name="Haridas S."/>
            <person name="Albert R."/>
            <person name="Binder M."/>
            <person name="Bloem J."/>
            <person name="Labutti K."/>
            <person name="Salamov A."/>
            <person name="Andreopoulos B."/>
            <person name="Baker S."/>
            <person name="Barry K."/>
            <person name="Bills G."/>
            <person name="Bluhm B."/>
            <person name="Cannon C."/>
            <person name="Castanera R."/>
            <person name="Culley D."/>
            <person name="Daum C."/>
            <person name="Ezra D."/>
            <person name="Gonzalez J."/>
            <person name="Henrissat B."/>
            <person name="Kuo A."/>
            <person name="Liang C."/>
            <person name="Lipzen A."/>
            <person name="Lutzoni F."/>
            <person name="Magnuson J."/>
            <person name="Mondo S."/>
            <person name="Nolan M."/>
            <person name="Ohm R."/>
            <person name="Pangilinan J."/>
            <person name="Park H.-J."/>
            <person name="Ramirez L."/>
            <person name="Alfaro M."/>
            <person name="Sun H."/>
            <person name="Tritt A."/>
            <person name="Yoshinaga Y."/>
            <person name="Zwiers L.-H."/>
            <person name="Turgeon B."/>
            <person name="Goodwin S."/>
            <person name="Spatafora J."/>
            <person name="Crous P."/>
            <person name="Grigoriev I."/>
        </authorList>
    </citation>
    <scope>NUCLEOTIDE SEQUENCE</scope>
    <source>
        <strain evidence="2">CBS 279.74</strain>
    </source>
</reference>
<accession>A0A6G1K0W6</accession>
<feature type="transmembrane region" description="Helical" evidence="1">
    <location>
        <begin position="49"/>
        <end position="69"/>
    </location>
</feature>
<feature type="transmembrane region" description="Helical" evidence="1">
    <location>
        <begin position="89"/>
        <end position="106"/>
    </location>
</feature>
<name>A0A6G1K0W6_9PLEO</name>
<keyword evidence="1" id="KW-1133">Transmembrane helix</keyword>
<dbReference type="EMBL" id="MU005776">
    <property type="protein sequence ID" value="KAF2706101.1"/>
    <property type="molecule type" value="Genomic_DNA"/>
</dbReference>
<organism evidence="2 3">
    <name type="scientific">Pleomassaria siparia CBS 279.74</name>
    <dbReference type="NCBI Taxonomy" id="1314801"/>
    <lineage>
        <taxon>Eukaryota</taxon>
        <taxon>Fungi</taxon>
        <taxon>Dikarya</taxon>
        <taxon>Ascomycota</taxon>
        <taxon>Pezizomycotina</taxon>
        <taxon>Dothideomycetes</taxon>
        <taxon>Pleosporomycetidae</taxon>
        <taxon>Pleosporales</taxon>
        <taxon>Pleomassariaceae</taxon>
        <taxon>Pleomassaria</taxon>
    </lineage>
</organism>
<keyword evidence="1" id="KW-0472">Membrane</keyword>
<dbReference type="AlphaFoldDB" id="A0A6G1K0W6"/>
<protein>
    <submittedName>
        <fullName evidence="2">Uncharacterized protein</fullName>
    </submittedName>
</protein>
<evidence type="ECO:0000313" key="2">
    <source>
        <dbReference type="EMBL" id="KAF2706101.1"/>
    </source>
</evidence>
<gene>
    <name evidence="2" type="ORF">K504DRAFT_73326</name>
</gene>
<evidence type="ECO:0000313" key="3">
    <source>
        <dbReference type="Proteomes" id="UP000799428"/>
    </source>
</evidence>
<keyword evidence="3" id="KW-1185">Reference proteome</keyword>
<evidence type="ECO:0000256" key="1">
    <source>
        <dbReference type="SAM" id="Phobius"/>
    </source>
</evidence>
<proteinExistence type="predicted"/>
<keyword evidence="1" id="KW-0812">Transmembrane</keyword>
<dbReference type="Proteomes" id="UP000799428">
    <property type="component" value="Unassembled WGS sequence"/>
</dbReference>
<sequence>MHSASAWVCLRARVIRHVILASRAVCDCVVYKSAVPALLRSHTHSSTSALISTLTLTTMSVLCSTPLVYVTNPSKVPYWENINKIQLSVLLPYTLIVLSAVCLPLFL</sequence>